<evidence type="ECO:0000259" key="2">
    <source>
        <dbReference type="Pfam" id="PF00668"/>
    </source>
</evidence>
<proteinExistence type="predicted"/>
<keyword evidence="4" id="KW-1185">Reference proteome</keyword>
<dbReference type="Proteomes" id="UP000706031">
    <property type="component" value="Unassembled WGS sequence"/>
</dbReference>
<dbReference type="Pfam" id="PF00668">
    <property type="entry name" value="Condensation"/>
    <property type="match status" value="1"/>
</dbReference>
<feature type="non-terminal residue" evidence="3">
    <location>
        <position position="160"/>
    </location>
</feature>
<protein>
    <submittedName>
        <fullName evidence="3">Polyketide synthase</fullName>
    </submittedName>
</protein>
<dbReference type="PANTHER" id="PTHR45527">
    <property type="entry name" value="NONRIBOSOMAL PEPTIDE SYNTHETASE"/>
    <property type="match status" value="1"/>
</dbReference>
<comment type="caution">
    <text evidence="3">The sequence shown here is derived from an EMBL/GenBank/DDBJ whole genome shotgun (WGS) entry which is preliminary data.</text>
</comment>
<dbReference type="EMBL" id="JACLIC010000059">
    <property type="protein sequence ID" value="MBY0207104.1"/>
    <property type="molecule type" value="Genomic_DNA"/>
</dbReference>
<evidence type="ECO:0000256" key="1">
    <source>
        <dbReference type="ARBA" id="ARBA00022737"/>
    </source>
</evidence>
<reference evidence="3 4" key="1">
    <citation type="submission" date="2020-08" db="EMBL/GenBank/DDBJ databases">
        <title>Fungal Genomes of the International Space Station.</title>
        <authorList>
            <person name="Seuylemezian A."/>
            <person name="Singh N.K."/>
            <person name="Wood J."/>
            <person name="Venkateswaran K."/>
        </authorList>
    </citation>
    <scope>NUCLEOTIDE SEQUENCE [LARGE SCALE GENOMIC DNA]</scope>
    <source>
        <strain evidence="3 4">S/N-304-OC-R4</strain>
    </source>
</reference>
<sequence>ALQHLVARHEVLRTSFEWEGDVPVQRVQADLTFELEKGNGHTAEEMMEAFVRPFDLSKAPLLRAALGELEGARSLLLIDMHHIISDGTTLSLLIEEFMALYEGKSLPAQRVQYKDYAQWQNQRMSSGVLEQQEAYWLKQYEGEVPVLDLQGDYPRPAVFS</sequence>
<dbReference type="PANTHER" id="PTHR45527:SF1">
    <property type="entry name" value="FATTY ACID SYNTHASE"/>
    <property type="match status" value="1"/>
</dbReference>
<name>A0ABS7KSN3_9BACL</name>
<feature type="domain" description="Condensation" evidence="2">
    <location>
        <begin position="1"/>
        <end position="158"/>
    </location>
</feature>
<gene>
    <name evidence="3" type="ORF">H7T88_28135</name>
</gene>
<dbReference type="RefSeq" id="WP_221791695.1">
    <property type="nucleotide sequence ID" value="NZ_JACLIC010000059.1"/>
</dbReference>
<evidence type="ECO:0000313" key="3">
    <source>
        <dbReference type="EMBL" id="MBY0207104.1"/>
    </source>
</evidence>
<dbReference type="SUPFAM" id="SSF52777">
    <property type="entry name" value="CoA-dependent acyltransferases"/>
    <property type="match status" value="1"/>
</dbReference>
<dbReference type="InterPro" id="IPR001242">
    <property type="entry name" value="Condensation_dom"/>
</dbReference>
<dbReference type="Gene3D" id="3.30.559.30">
    <property type="entry name" value="Nonribosomal peptide synthetase, condensation domain"/>
    <property type="match status" value="1"/>
</dbReference>
<keyword evidence="1" id="KW-0677">Repeat</keyword>
<organism evidence="3 4">
    <name type="scientific">Paenibacillus cucumis</name>
    <name type="common">ex Kampfer et al. 2016</name>
    <dbReference type="NCBI Taxonomy" id="1776858"/>
    <lineage>
        <taxon>Bacteria</taxon>
        <taxon>Bacillati</taxon>
        <taxon>Bacillota</taxon>
        <taxon>Bacilli</taxon>
        <taxon>Bacillales</taxon>
        <taxon>Paenibacillaceae</taxon>
        <taxon>Paenibacillus</taxon>
    </lineage>
</organism>
<dbReference type="InterPro" id="IPR023213">
    <property type="entry name" value="CAT-like_dom_sf"/>
</dbReference>
<accession>A0ABS7KSN3</accession>
<feature type="non-terminal residue" evidence="3">
    <location>
        <position position="1"/>
    </location>
</feature>
<dbReference type="Gene3D" id="3.30.559.10">
    <property type="entry name" value="Chloramphenicol acetyltransferase-like domain"/>
    <property type="match status" value="1"/>
</dbReference>
<evidence type="ECO:0000313" key="4">
    <source>
        <dbReference type="Proteomes" id="UP000706031"/>
    </source>
</evidence>